<dbReference type="SUPFAM" id="SSF51445">
    <property type="entry name" value="(Trans)glycosidases"/>
    <property type="match status" value="1"/>
</dbReference>
<keyword evidence="2" id="KW-0378">Hydrolase</keyword>
<dbReference type="AlphaFoldDB" id="A0A6G7YRM5"/>
<evidence type="ECO:0000259" key="6">
    <source>
        <dbReference type="Pfam" id="PF01229"/>
    </source>
</evidence>
<evidence type="ECO:0000256" key="3">
    <source>
        <dbReference type="ARBA" id="ARBA00023295"/>
    </source>
</evidence>
<dbReference type="InterPro" id="IPR049165">
    <property type="entry name" value="GH39_as"/>
</dbReference>
<evidence type="ECO:0000256" key="5">
    <source>
        <dbReference type="SAM" id="SignalP"/>
    </source>
</evidence>
<dbReference type="Gene3D" id="2.60.40.1500">
    <property type="entry name" value="Glycosyl hydrolase domain, family 39"/>
    <property type="match status" value="1"/>
</dbReference>
<protein>
    <submittedName>
        <fullName evidence="7">Beta-xylosidase</fullName>
    </submittedName>
</protein>
<evidence type="ECO:0000256" key="4">
    <source>
        <dbReference type="PIRSR" id="PIRSR600514-1"/>
    </source>
</evidence>
<dbReference type="InterPro" id="IPR051923">
    <property type="entry name" value="Glycosyl_Hydrolase_39"/>
</dbReference>
<dbReference type="Pfam" id="PF01229">
    <property type="entry name" value="Glyco_hydro_39"/>
    <property type="match status" value="1"/>
</dbReference>
<keyword evidence="8" id="KW-1185">Reference proteome</keyword>
<feature type="signal peptide" evidence="5">
    <location>
        <begin position="1"/>
        <end position="21"/>
    </location>
</feature>
<dbReference type="RefSeq" id="WP_166411785.1">
    <property type="nucleotide sequence ID" value="NZ_CP049869.1"/>
</dbReference>
<dbReference type="PANTHER" id="PTHR12631:SF8">
    <property type="entry name" value="ALPHA-L-IDURONIDASE"/>
    <property type="match status" value="1"/>
</dbReference>
<gene>
    <name evidence="7" type="ORF">G7077_11285</name>
</gene>
<name>A0A6G7YRM5_9SPHN</name>
<evidence type="ECO:0000256" key="1">
    <source>
        <dbReference type="ARBA" id="ARBA00008875"/>
    </source>
</evidence>
<evidence type="ECO:0000313" key="7">
    <source>
        <dbReference type="EMBL" id="QIK79398.1"/>
    </source>
</evidence>
<organism evidence="7 8">
    <name type="scientific">Sphingomonas piscis</name>
    <dbReference type="NCBI Taxonomy" id="2714943"/>
    <lineage>
        <taxon>Bacteria</taxon>
        <taxon>Pseudomonadati</taxon>
        <taxon>Pseudomonadota</taxon>
        <taxon>Alphaproteobacteria</taxon>
        <taxon>Sphingomonadales</taxon>
        <taxon>Sphingomonadaceae</taxon>
        <taxon>Sphingomonas</taxon>
    </lineage>
</organism>
<dbReference type="GO" id="GO:0005975">
    <property type="term" value="P:carbohydrate metabolic process"/>
    <property type="evidence" value="ECO:0007669"/>
    <property type="project" value="InterPro"/>
</dbReference>
<keyword evidence="3" id="KW-0326">Glycosidase</keyword>
<accession>A0A6G7YRM5</accession>
<comment type="similarity">
    <text evidence="1">Belongs to the glycosyl hydrolase 39 family.</text>
</comment>
<dbReference type="PRINTS" id="PR00745">
    <property type="entry name" value="GLHYDRLASE39"/>
</dbReference>
<proteinExistence type="inferred from homology"/>
<dbReference type="PROSITE" id="PS01027">
    <property type="entry name" value="GLYCOSYL_HYDROL_F39"/>
    <property type="match status" value="1"/>
</dbReference>
<sequence length="550" mass="60212">MRQFIRPAIVAALAIGTAAQAHPKAFPVTITVDASKTIGELKPVWRFFGADEPNFATMKDGRKLLGELGALKPGGVYFRAHNLLTSGDGTPSFKWGSTGIYREDADGKPVYDFTVVDRIIDTYLERGIHPYLQLGFMPEAMSSAPKGTPYQHNWRPGFGSDSLQGGWNYPPKDYAKWGELIFQWTRHNVERYGAGEVQKWYFETWNEPNLDIYWKGTSEEFFRMHDEAIRAVRRALPSARVGGPDVAGSGGAFMDAFLAHARSGDAAPTNFLSFHAKGSPTFENGHVRMGIAAQLKTVDEGFAKIAAAGPLANKPIVIGESDPEGCAACSSPQNGYRNGTMYSSYTAASFARIWELARRHKVNLEGVLTWAFTFENQPYFAGYRQLASNGIDLPVLNTFRMFARLGEQQVAASSSGQLALDNIMADGVRGTPDVGVLATRTSRGVVALMIWNYHDDDIAGPDAAVSLQLRGFASRRPTKATLWRVDKRHGNSFAAWQALGSPAAMDEKQYATVEKAAAMTPETMPVAFARGQAQLNVSVPRQGVLLVELQ</sequence>
<evidence type="ECO:0000256" key="2">
    <source>
        <dbReference type="ARBA" id="ARBA00022801"/>
    </source>
</evidence>
<dbReference type="PANTHER" id="PTHR12631">
    <property type="entry name" value="ALPHA-L-IDURONIDASE"/>
    <property type="match status" value="1"/>
</dbReference>
<dbReference type="InterPro" id="IPR017853">
    <property type="entry name" value="GH"/>
</dbReference>
<feature type="chain" id="PRO_5026297499" evidence="5">
    <location>
        <begin position="22"/>
        <end position="550"/>
    </location>
</feature>
<dbReference type="Proteomes" id="UP000503222">
    <property type="component" value="Chromosome"/>
</dbReference>
<feature type="domain" description="Glycosyl hydrolases family 39 N-terminal catalytic" evidence="6">
    <location>
        <begin position="29"/>
        <end position="523"/>
    </location>
</feature>
<dbReference type="KEGG" id="spii:G7077_11285"/>
<dbReference type="InterPro" id="IPR000514">
    <property type="entry name" value="Glyco_hydro_39"/>
</dbReference>
<dbReference type="SUPFAM" id="SSF51011">
    <property type="entry name" value="Glycosyl hydrolase domain"/>
    <property type="match status" value="1"/>
</dbReference>
<feature type="active site" description="Proton donor" evidence="4">
    <location>
        <position position="207"/>
    </location>
</feature>
<dbReference type="GO" id="GO:0004553">
    <property type="term" value="F:hydrolase activity, hydrolyzing O-glycosyl compounds"/>
    <property type="evidence" value="ECO:0007669"/>
    <property type="project" value="InterPro"/>
</dbReference>
<keyword evidence="5" id="KW-0732">Signal</keyword>
<dbReference type="EMBL" id="CP049869">
    <property type="protein sequence ID" value="QIK79398.1"/>
    <property type="molecule type" value="Genomic_DNA"/>
</dbReference>
<dbReference type="InterPro" id="IPR049166">
    <property type="entry name" value="GH39_cat"/>
</dbReference>
<dbReference type="Gene3D" id="3.20.20.80">
    <property type="entry name" value="Glycosidases"/>
    <property type="match status" value="1"/>
</dbReference>
<reference evidence="7 8" key="1">
    <citation type="submission" date="2020-03" db="EMBL/GenBank/DDBJ databases">
        <title>Sphingomonas sp. nov., isolated from fish.</title>
        <authorList>
            <person name="Hyun D.-W."/>
            <person name="Bae J.-W."/>
        </authorList>
    </citation>
    <scope>NUCLEOTIDE SEQUENCE [LARGE SCALE GENOMIC DNA]</scope>
    <source>
        <strain evidence="7 8">HDW15B</strain>
    </source>
</reference>
<evidence type="ECO:0000313" key="8">
    <source>
        <dbReference type="Proteomes" id="UP000503222"/>
    </source>
</evidence>